<dbReference type="AlphaFoldDB" id="A0A926ETS7"/>
<keyword evidence="3" id="KW-1185">Reference proteome</keyword>
<name>A0A926ETS7_9FIRM</name>
<dbReference type="Pfam" id="PF08867">
    <property type="entry name" value="FRG"/>
    <property type="match status" value="1"/>
</dbReference>
<evidence type="ECO:0000313" key="3">
    <source>
        <dbReference type="Proteomes" id="UP000601171"/>
    </source>
</evidence>
<dbReference type="EMBL" id="JACRTG010000012">
    <property type="protein sequence ID" value="MBC8587511.1"/>
    <property type="molecule type" value="Genomic_DNA"/>
</dbReference>
<proteinExistence type="predicted"/>
<evidence type="ECO:0000313" key="2">
    <source>
        <dbReference type="EMBL" id="MBC8587511.1"/>
    </source>
</evidence>
<feature type="domain" description="FRG" evidence="1">
    <location>
        <begin position="75"/>
        <end position="196"/>
    </location>
</feature>
<organism evidence="2 3">
    <name type="scientific">Paratissierella segnis</name>
    <dbReference type="NCBI Taxonomy" id="2763679"/>
    <lineage>
        <taxon>Bacteria</taxon>
        <taxon>Bacillati</taxon>
        <taxon>Bacillota</taxon>
        <taxon>Tissierellia</taxon>
        <taxon>Tissierellales</taxon>
        <taxon>Tissierellaceae</taxon>
        <taxon>Paratissierella</taxon>
    </lineage>
</organism>
<dbReference type="Proteomes" id="UP000601171">
    <property type="component" value="Unassembled WGS sequence"/>
</dbReference>
<dbReference type="RefSeq" id="WP_262428963.1">
    <property type="nucleotide sequence ID" value="NZ_JACRTG010000012.1"/>
</dbReference>
<comment type="caution">
    <text evidence="2">The sequence shown here is derived from an EMBL/GenBank/DDBJ whole genome shotgun (WGS) entry which is preliminary data.</text>
</comment>
<reference evidence="2" key="1">
    <citation type="submission" date="2020-08" db="EMBL/GenBank/DDBJ databases">
        <title>Genome public.</title>
        <authorList>
            <person name="Liu C."/>
            <person name="Sun Q."/>
        </authorList>
    </citation>
    <scope>NUCLEOTIDE SEQUENCE</scope>
    <source>
        <strain evidence="2">BX21</strain>
    </source>
</reference>
<dbReference type="SMART" id="SM00901">
    <property type="entry name" value="FRG"/>
    <property type="match status" value="1"/>
</dbReference>
<gene>
    <name evidence="2" type="ORF">H8707_04560</name>
</gene>
<evidence type="ECO:0000259" key="1">
    <source>
        <dbReference type="SMART" id="SM00901"/>
    </source>
</evidence>
<dbReference type="InterPro" id="IPR014966">
    <property type="entry name" value="FRG-dom"/>
</dbReference>
<protein>
    <submittedName>
        <fullName evidence="2">FRG domain-containing protein</fullName>
    </submittedName>
</protein>
<sequence>MIEEINLNDIKEMIDKNNEDKEYNENLTKDLKKRIHSNSIPDKSLSESLARMVAEDRHTPGLIVSYPHGTVIQQEKRSNYYRGETALYSSSKPSIFRNTPKNPVEKVVYHFISEMKIYEFSKIIDSFKVVRDWPCDVLYRAIAQHYGIPTNWLDITNDFEVALFFACCKYDKEKDHYRPLNQYDFKEEKNKYGVIFKADAFLAGLRSGASECKSSITPIGFQPFMRCHRQYGYAYVMGENEDLYKSNDFHIMKFKHSIELSNEIYQHMESGKRIFPNEGLEDIADEINQIKEAHTFSNEAFQNVLKSFDFGKQNVNIEKELNKRNIQIGKSPIKISRQRVRKIDQKYKKSDSSKEFKLPIHARTSYVPEGGDKFYLSVNYKTLGKYEDK</sequence>
<accession>A0A926ETS7</accession>